<feature type="chain" id="PRO_5022253732" evidence="1">
    <location>
        <begin position="33"/>
        <end position="560"/>
    </location>
</feature>
<proteinExistence type="inferred from homology"/>
<accession>A0A516X1A6</accession>
<dbReference type="PANTHER" id="PTHR11575">
    <property type="entry name" value="5'-NUCLEOTIDASE-RELATED"/>
    <property type="match status" value="1"/>
</dbReference>
<evidence type="ECO:0000313" key="4">
    <source>
        <dbReference type="Proteomes" id="UP000317344"/>
    </source>
</evidence>
<dbReference type="GO" id="GO:0030288">
    <property type="term" value="C:outer membrane-bounded periplasmic space"/>
    <property type="evidence" value="ECO:0007669"/>
    <property type="project" value="TreeGrafter"/>
</dbReference>
<keyword evidence="4" id="KW-1185">Reference proteome</keyword>
<dbReference type="InterPro" id="IPR029052">
    <property type="entry name" value="Metallo-depent_PP-like"/>
</dbReference>
<evidence type="ECO:0000256" key="1">
    <source>
        <dbReference type="RuleBase" id="RU362119"/>
    </source>
</evidence>
<dbReference type="Gene3D" id="3.90.780.10">
    <property type="entry name" value="5'-Nucleotidase, C-terminal domain"/>
    <property type="match status" value="1"/>
</dbReference>
<dbReference type="GO" id="GO:0009166">
    <property type="term" value="P:nucleotide catabolic process"/>
    <property type="evidence" value="ECO:0007669"/>
    <property type="project" value="InterPro"/>
</dbReference>
<dbReference type="PRINTS" id="PR01607">
    <property type="entry name" value="APYRASEFAMLY"/>
</dbReference>
<sequence length="560" mass="57656">MTAGDERRRIGRPLRAAAAAMLAFAASVVAPAAVIPAAGAAPAGRTEVRMMAINGFEGNLRAPGDTGGAGYLSAYLDQLRGAADSSLLFSTGDNVGDTPFESAYFHDEPSIEFLSSQGLTASAIGNHDLDHGLTELRRLQLGGCHPVDGCRFTPQFSGASFPMIGSNLKLKDGLPATLPFGVSYAGSTPVGTIAISQQDLATRVAPAGVADVTVADPLETVNRTADLLQFLGVRTIVLLMHEDLEVAADTADGCASATGPARPIVDNASPAVDIIFTGGSSQSFTCTFLDPDNRPRTVVQATPGGTGVAVADVTIDAATGDVLRDRVSAFNQVVRHDISPDPAAVALVDRATTMAAAEGRRTVGTAPVALTRKADDAGESTLGEVIADAQLAATRGAGAQVALTNPGGIRADLPAGRITYSDVFSAQPFRNRLRTLTLTGAQLDEALEQQFRPGGGDDPDGNGRTRIMLQPSAGLTYTVDPAAPLGNRVSDIRLHGAALPADAPVRVTVNAFVADGGDGFSAFAQGTDPATGALDTDALVDHLREHSPLTPPERGRITVR</sequence>
<evidence type="ECO:0000259" key="2">
    <source>
        <dbReference type="Pfam" id="PF02872"/>
    </source>
</evidence>
<keyword evidence="1" id="KW-0732">Signal</keyword>
<keyword evidence="1" id="KW-0378">Hydrolase</keyword>
<comment type="similarity">
    <text evidence="1">Belongs to the 5'-nucleotidase family.</text>
</comment>
<dbReference type="EMBL" id="CP041765">
    <property type="protein sequence ID" value="QDQ96391.1"/>
    <property type="molecule type" value="Genomic_DNA"/>
</dbReference>
<dbReference type="GO" id="GO:0008768">
    <property type="term" value="F:UDP-sugar diphosphatase activity"/>
    <property type="evidence" value="ECO:0007669"/>
    <property type="project" value="TreeGrafter"/>
</dbReference>
<dbReference type="Pfam" id="PF02872">
    <property type="entry name" value="5_nucleotid_C"/>
    <property type="match status" value="1"/>
</dbReference>
<dbReference type="Proteomes" id="UP000317344">
    <property type="component" value="Chromosome"/>
</dbReference>
<dbReference type="SUPFAM" id="SSF56300">
    <property type="entry name" value="Metallo-dependent phosphatases"/>
    <property type="match status" value="1"/>
</dbReference>
<gene>
    <name evidence="3" type="ORF">FO059_02300</name>
</gene>
<dbReference type="InterPro" id="IPR036907">
    <property type="entry name" value="5'-Nucleotdase_C_sf"/>
</dbReference>
<dbReference type="GO" id="GO:0000166">
    <property type="term" value="F:nucleotide binding"/>
    <property type="evidence" value="ECO:0007669"/>
    <property type="project" value="UniProtKB-KW"/>
</dbReference>
<dbReference type="Gene3D" id="3.60.21.10">
    <property type="match status" value="1"/>
</dbReference>
<reference evidence="3 4" key="2">
    <citation type="submission" date="2019-07" db="EMBL/GenBank/DDBJ databases">
        <authorList>
            <person name="Huang Y."/>
        </authorList>
    </citation>
    <scope>NUCLEOTIDE SEQUENCE [LARGE SCALE GENOMIC DNA]</scope>
    <source>
        <strain evidence="3 4">HY188</strain>
    </source>
</reference>
<evidence type="ECO:0000313" key="3">
    <source>
        <dbReference type="EMBL" id="QDQ96391.1"/>
    </source>
</evidence>
<dbReference type="PANTHER" id="PTHR11575:SF24">
    <property type="entry name" value="5'-NUCLEOTIDASE"/>
    <property type="match status" value="1"/>
</dbReference>
<feature type="domain" description="5'-Nucleotidase C-terminal" evidence="2">
    <location>
        <begin position="363"/>
        <end position="524"/>
    </location>
</feature>
<dbReference type="GO" id="GO:0008253">
    <property type="term" value="F:5'-nucleotidase activity"/>
    <property type="evidence" value="ECO:0007669"/>
    <property type="project" value="TreeGrafter"/>
</dbReference>
<dbReference type="OrthoDB" id="1016457at2"/>
<dbReference type="AlphaFoldDB" id="A0A516X1A6"/>
<dbReference type="InterPro" id="IPR008334">
    <property type="entry name" value="5'-Nucleotdase_C"/>
</dbReference>
<dbReference type="SUPFAM" id="SSF55816">
    <property type="entry name" value="5'-nucleotidase (syn. UDP-sugar hydrolase), C-terminal domain"/>
    <property type="match status" value="1"/>
</dbReference>
<name>A0A516X1A6_9ACTN</name>
<dbReference type="RefSeq" id="WP_143906017.1">
    <property type="nucleotide sequence ID" value="NZ_CP041765.1"/>
</dbReference>
<dbReference type="KEGG" id="toy:FO059_02300"/>
<keyword evidence="1" id="KW-0547">Nucleotide-binding</keyword>
<reference evidence="3 4" key="1">
    <citation type="submission" date="2019-07" db="EMBL/GenBank/DDBJ databases">
        <title>Tomitella cavernea sp. nov., an actinomycete isolated from soil.</title>
        <authorList>
            <person name="Cheng J."/>
        </authorList>
    </citation>
    <scope>NUCLEOTIDE SEQUENCE [LARGE SCALE GENOMIC DNA]</scope>
    <source>
        <strain evidence="3 4">HY188</strain>
    </source>
</reference>
<dbReference type="InterPro" id="IPR006179">
    <property type="entry name" value="5_nucleotidase/apyrase"/>
</dbReference>
<organism evidence="3 4">
    <name type="scientific">Tomitella fengzijianii</name>
    <dbReference type="NCBI Taxonomy" id="2597660"/>
    <lineage>
        <taxon>Bacteria</taxon>
        <taxon>Bacillati</taxon>
        <taxon>Actinomycetota</taxon>
        <taxon>Actinomycetes</taxon>
        <taxon>Mycobacteriales</taxon>
        <taxon>Tomitella</taxon>
    </lineage>
</organism>
<protein>
    <submittedName>
        <fullName evidence="3">Bifunctional metallophosphatase/5'-nucleotidase</fullName>
    </submittedName>
</protein>
<feature type="signal peptide" evidence="1">
    <location>
        <begin position="1"/>
        <end position="32"/>
    </location>
</feature>